<evidence type="ECO:0000313" key="13">
    <source>
        <dbReference type="Proteomes" id="UP000278627"/>
    </source>
</evidence>
<dbReference type="InterPro" id="IPR002942">
    <property type="entry name" value="S4_RNA-bd"/>
</dbReference>
<dbReference type="GO" id="GO:0030515">
    <property type="term" value="F:snoRNA binding"/>
    <property type="evidence" value="ECO:0007669"/>
    <property type="project" value="TreeGrafter"/>
</dbReference>
<gene>
    <name evidence="12" type="ORF">BPAG_LOCUS1949</name>
</gene>
<keyword evidence="13" id="KW-1185">Reference proteome</keyword>
<evidence type="ECO:0000256" key="2">
    <source>
        <dbReference type="ARBA" id="ARBA00007465"/>
    </source>
</evidence>
<proteinExistence type="inferred from homology"/>
<evidence type="ECO:0000313" key="14">
    <source>
        <dbReference type="WBParaSite" id="BPAG_0000196801-mRNA-1"/>
    </source>
</evidence>
<evidence type="ECO:0000256" key="4">
    <source>
        <dbReference type="ARBA" id="ARBA00022884"/>
    </source>
</evidence>
<keyword evidence="6" id="KW-0687">Ribonucleoprotein</keyword>
<comment type="subcellular location">
    <subcellularLocation>
        <location evidence="1">Nucleus</location>
        <location evidence="1">Nucleolus</location>
    </subcellularLocation>
</comment>
<dbReference type="GO" id="GO:0034457">
    <property type="term" value="C:Mpp10 complex"/>
    <property type="evidence" value="ECO:0007669"/>
    <property type="project" value="TreeGrafter"/>
</dbReference>
<evidence type="ECO:0000259" key="10">
    <source>
        <dbReference type="SMART" id="SM00363"/>
    </source>
</evidence>
<dbReference type="PANTHER" id="PTHR11831:SF1">
    <property type="entry name" value="U3 SMALL NUCLEOLAR RIBONUCLEOPROTEIN PROTEIN IMP3"/>
    <property type="match status" value="1"/>
</dbReference>
<dbReference type="AlphaFoldDB" id="A0A0N4T1D5"/>
<dbReference type="SUPFAM" id="SSF55174">
    <property type="entry name" value="Alpha-L RNA-binding motif"/>
    <property type="match status" value="1"/>
</dbReference>
<evidence type="ECO:0000256" key="9">
    <source>
        <dbReference type="PROSITE-ProRule" id="PRU00182"/>
    </source>
</evidence>
<dbReference type="EMBL" id="UZAD01000208">
    <property type="protein sequence ID" value="VDN83135.1"/>
    <property type="molecule type" value="Genomic_DNA"/>
</dbReference>
<dbReference type="PANTHER" id="PTHR11831">
    <property type="entry name" value="30S 40S RIBOSOMAL PROTEIN"/>
    <property type="match status" value="1"/>
</dbReference>
<comment type="similarity">
    <text evidence="2">Belongs to the universal ribosomal protein uS4 family.</text>
</comment>
<feature type="domain" description="Small ribosomal subunit protein uS4 N-terminal" evidence="11">
    <location>
        <begin position="406"/>
        <end position="528"/>
    </location>
</feature>
<keyword evidence="5" id="KW-0539">Nucleus</keyword>
<evidence type="ECO:0000313" key="12">
    <source>
        <dbReference type="EMBL" id="VDN83135.1"/>
    </source>
</evidence>
<keyword evidence="4 9" id="KW-0694">RNA-binding</keyword>
<evidence type="ECO:0000256" key="1">
    <source>
        <dbReference type="ARBA" id="ARBA00004604"/>
    </source>
</evidence>
<evidence type="ECO:0000256" key="7">
    <source>
        <dbReference type="ARBA" id="ARBA00069727"/>
    </source>
</evidence>
<dbReference type="FunFam" id="3.10.290.10:FF:000006">
    <property type="entry name" value="U3 small nucleolar ribonucleoprotein IMP3"/>
    <property type="match status" value="1"/>
</dbReference>
<dbReference type="Proteomes" id="UP000278627">
    <property type="component" value="Unassembled WGS sequence"/>
</dbReference>
<accession>A0A0N4T1D5</accession>
<protein>
    <recommendedName>
        <fullName evidence="7">U3 small nucleolar ribonucleoprotein protein IMP3</fullName>
    </recommendedName>
    <alternativeName>
        <fullName evidence="8">U3 small nucleolar ribonucleoprotein protein imp3</fullName>
    </alternativeName>
</protein>
<dbReference type="GO" id="GO:0006364">
    <property type="term" value="P:rRNA processing"/>
    <property type="evidence" value="ECO:0007669"/>
    <property type="project" value="TreeGrafter"/>
</dbReference>
<dbReference type="GO" id="GO:0032040">
    <property type="term" value="C:small-subunit processome"/>
    <property type="evidence" value="ECO:0007669"/>
    <property type="project" value="TreeGrafter"/>
</dbReference>
<reference evidence="14" key="1">
    <citation type="submission" date="2017-02" db="UniProtKB">
        <authorList>
            <consortium name="WormBaseParasite"/>
        </authorList>
    </citation>
    <scope>IDENTIFICATION</scope>
</reference>
<keyword evidence="3" id="KW-0690">Ribosome biogenesis</keyword>
<dbReference type="GO" id="GO:0042274">
    <property type="term" value="P:ribosomal small subunit biogenesis"/>
    <property type="evidence" value="ECO:0007669"/>
    <property type="project" value="TreeGrafter"/>
</dbReference>
<evidence type="ECO:0000256" key="6">
    <source>
        <dbReference type="ARBA" id="ARBA00023274"/>
    </source>
</evidence>
<reference evidence="12 13" key="2">
    <citation type="submission" date="2018-11" db="EMBL/GenBank/DDBJ databases">
        <authorList>
            <consortium name="Pathogen Informatics"/>
        </authorList>
    </citation>
    <scope>NUCLEOTIDE SEQUENCE [LARGE SCALE GENOMIC DNA]</scope>
</reference>
<name>A0A0N4T1D5_BRUPA</name>
<evidence type="ECO:0000259" key="11">
    <source>
        <dbReference type="SMART" id="SM01390"/>
    </source>
</evidence>
<dbReference type="PROSITE" id="PS50889">
    <property type="entry name" value="S4"/>
    <property type="match status" value="1"/>
</dbReference>
<dbReference type="SMART" id="SM01390">
    <property type="entry name" value="Ribosomal_S4"/>
    <property type="match status" value="1"/>
</dbReference>
<dbReference type="InterPro" id="IPR036986">
    <property type="entry name" value="S4_RNA-bd_sf"/>
</dbReference>
<organism evidence="14">
    <name type="scientific">Brugia pahangi</name>
    <name type="common">Filarial nematode worm</name>
    <dbReference type="NCBI Taxonomy" id="6280"/>
    <lineage>
        <taxon>Eukaryota</taxon>
        <taxon>Metazoa</taxon>
        <taxon>Ecdysozoa</taxon>
        <taxon>Nematoda</taxon>
        <taxon>Chromadorea</taxon>
        <taxon>Rhabditida</taxon>
        <taxon>Spirurina</taxon>
        <taxon>Spiruromorpha</taxon>
        <taxon>Filarioidea</taxon>
        <taxon>Onchocercidae</taxon>
        <taxon>Brugia</taxon>
    </lineage>
</organism>
<dbReference type="CDD" id="cd00165">
    <property type="entry name" value="S4"/>
    <property type="match status" value="1"/>
</dbReference>
<sequence length="602" mass="70478">MDDFILPEDIDEQNIDNMDLDAPEDGVAVSNRDAPELEQRSEGMLPVGHCAQAMGDTLQKYEEVKKRIAELDQLAMQANAEMNDKIDFCLNYLFQLSFGMRLQAEMDKCATERRNFPLNITLKRQKLTSGTSLLTIQLQNSSPFEMTEWHLALTTSSYQMINIERKDKIFTKVIPIKRLSQHSEFTYEVFCTRNLPISLFFRVHLFKCIHFSGNREPRAFRIALEPIYLTHWDTITITEVLESTITRMVQYARIDEEQKITLPEALVYLLCNEKQTETALLGWIINKVIDGCDSVNCVILDDANVRWPFTLQVKKRGLNYDVILRMKDAKMRCTLIDELKIRILMRMRYIWKELKEKEDCELLVDNKSLSDCFISLIAKYKRVYISYFIADFSKITGICHSKMVRKLKFHEKKLLKKVDFISWQLDNNIHEAKILRKYYIKKRQHYSVYNTLAANRENIIEGLRSKVKDQVVREIREIALKLKELPLNDPFRLKTVREFLEKLYAVGLIPTADTLERASKISASSFCRRRLPVVMKRLEMAETVRNASDLVEQGHVRVGIELVTDPAFLVTRNLQDCITWAKDSKIRKHILNYNNERDDFLL</sequence>
<dbReference type="SMART" id="SM00363">
    <property type="entry name" value="S4"/>
    <property type="match status" value="1"/>
</dbReference>
<dbReference type="Pfam" id="PF01479">
    <property type="entry name" value="S4"/>
    <property type="match status" value="1"/>
</dbReference>
<dbReference type="Gene3D" id="3.10.290.10">
    <property type="entry name" value="RNA-binding S4 domain"/>
    <property type="match status" value="1"/>
</dbReference>
<feature type="domain" description="RNA-binding S4" evidence="10">
    <location>
        <begin position="529"/>
        <end position="595"/>
    </location>
</feature>
<evidence type="ECO:0000256" key="8">
    <source>
        <dbReference type="ARBA" id="ARBA00072223"/>
    </source>
</evidence>
<evidence type="ECO:0000256" key="3">
    <source>
        <dbReference type="ARBA" id="ARBA00022517"/>
    </source>
</evidence>
<dbReference type="WBParaSite" id="BPAG_0000196801-mRNA-1">
    <property type="protein sequence ID" value="BPAG_0000196801-mRNA-1"/>
    <property type="gene ID" value="BPAG_0000196801"/>
</dbReference>
<dbReference type="InterPro" id="IPR001912">
    <property type="entry name" value="Ribosomal_uS4_N"/>
</dbReference>
<dbReference type="GO" id="GO:0019843">
    <property type="term" value="F:rRNA binding"/>
    <property type="evidence" value="ECO:0007669"/>
    <property type="project" value="InterPro"/>
</dbReference>
<dbReference type="STRING" id="6280.A0A0N4T1D5"/>
<dbReference type="InterPro" id="IPR022801">
    <property type="entry name" value="Ribosomal_uS4"/>
</dbReference>
<dbReference type="Pfam" id="PF00163">
    <property type="entry name" value="Ribosomal_S4"/>
    <property type="match status" value="1"/>
</dbReference>
<evidence type="ECO:0000256" key="5">
    <source>
        <dbReference type="ARBA" id="ARBA00023242"/>
    </source>
</evidence>